<feature type="domain" description="BPTI/Kunitz inhibitor" evidence="4">
    <location>
        <begin position="766"/>
        <end position="816"/>
    </location>
</feature>
<evidence type="ECO:0000256" key="3">
    <source>
        <dbReference type="SAM" id="SignalP"/>
    </source>
</evidence>
<feature type="region of interest" description="Disordered" evidence="2">
    <location>
        <begin position="254"/>
        <end position="314"/>
    </location>
</feature>
<reference evidence="6" key="1">
    <citation type="submission" date="2025-08" db="UniProtKB">
        <authorList>
            <consortium name="RefSeq"/>
        </authorList>
    </citation>
    <scope>IDENTIFICATION</scope>
</reference>
<dbReference type="Proteomes" id="UP000694888">
    <property type="component" value="Unplaced"/>
</dbReference>
<dbReference type="PRINTS" id="PR00759">
    <property type="entry name" value="BASICPTASE"/>
</dbReference>
<dbReference type="RefSeq" id="XP_012942643.1">
    <property type="nucleotide sequence ID" value="XM_013087189.2"/>
</dbReference>
<name>A0ABM1A840_APLCA</name>
<feature type="compositionally biased region" description="Polar residues" evidence="2">
    <location>
        <begin position="207"/>
        <end position="216"/>
    </location>
</feature>
<protein>
    <submittedName>
        <fullName evidence="6">Papilin</fullName>
    </submittedName>
</protein>
<organism evidence="5 6">
    <name type="scientific">Aplysia californica</name>
    <name type="common">California sea hare</name>
    <dbReference type="NCBI Taxonomy" id="6500"/>
    <lineage>
        <taxon>Eukaryota</taxon>
        <taxon>Metazoa</taxon>
        <taxon>Spiralia</taxon>
        <taxon>Lophotrochozoa</taxon>
        <taxon>Mollusca</taxon>
        <taxon>Gastropoda</taxon>
        <taxon>Heterobranchia</taxon>
        <taxon>Euthyneura</taxon>
        <taxon>Tectipleura</taxon>
        <taxon>Aplysiida</taxon>
        <taxon>Aplysioidea</taxon>
        <taxon>Aplysiidae</taxon>
        <taxon>Aplysia</taxon>
    </lineage>
</organism>
<sequence length="851" mass="92053">MYTATLFYTFLVAAFSATFAQDFLNFHIDQENARCIGVVCPRDRPRCILEGHLTKCIAVPSSDQQTRTSNKNRLSRAPRPLLGEQRSPSQSPASFPRSQNTRGVNLRDRNGGLMGRINGAPRVCRQPSEPGRCMGYFPRYFYNAETGECESFTYGGCGGNSNNFERFQDCFSSCVLPQTIAGSGGRGRGRSPDRNPFLGRERPAPRGNNNGGSTVDRNGRTTNNGNNRSLLDSINDGFFSDSSNSLLGSSLFLAPQSSFSPNTRGDSRGRGGNSRGSPNRPGSRGGSSNTWTSNSFPGGRGSFSGIAPGGPPPPPRACILDVDIGPCQAAITRFFYNTTSKQCEAFIYGGCQGNDNNFATFDECKRTCDFFDEFIARQSGNWMNNRPSQSSSKPLSSSSGRSSQTPKGAPSKVPAGFAAGAPPPPPATCFQAPERGLCLGNMRRFYYNGNSKQCEIFTYSGCGGNQNNFASLNDCKRLCNYYEDYVDNQKNIELRNPPVNTGSKPSGNPLPPKVSGFADGASPLPPRRCILDPEPGPCFAAIPRFYYNTQTKRCQPFDYGGCAGNNNNFQTLQDCQKTCDYFEAFIKGQSNVSPSQKPSLGQDTLAGGKGFLQTSGTPNFGFPGNTGPSSIQSQWQNSRPASCSLPAKSGPCRAAFRRYFFNQESGRCELFLYGGCQPNENNYMTEAECRQACWGTSTSSSGPSVGGENNNPFLFANDNSDSSLLNGLVSPLDRNLAVLSSVSDRNTPVLSTSNQQAPASQGSGVCSLPVEPGQCFMQITSYYYDIKSESCQPFVYYGCGGNKNRFDSERQCLSACGSTTDRRISTTTRRPGSRAGGMLIDDGFFFNLPSL</sequence>
<dbReference type="PROSITE" id="PS50279">
    <property type="entry name" value="BPTI_KUNITZ_2"/>
    <property type="match status" value="6"/>
</dbReference>
<evidence type="ECO:0000259" key="4">
    <source>
        <dbReference type="PROSITE" id="PS50279"/>
    </source>
</evidence>
<feature type="compositionally biased region" description="Low complexity" evidence="2">
    <location>
        <begin position="275"/>
        <end position="289"/>
    </location>
</feature>
<gene>
    <name evidence="6" type="primary">LOC101846981</name>
</gene>
<feature type="chain" id="PRO_5047123011" evidence="3">
    <location>
        <begin position="21"/>
        <end position="851"/>
    </location>
</feature>
<feature type="domain" description="BPTI/Kunitz inhibitor" evidence="4">
    <location>
        <begin position="643"/>
        <end position="693"/>
    </location>
</feature>
<feature type="domain" description="BPTI/Kunitz inhibitor" evidence="4">
    <location>
        <begin position="429"/>
        <end position="479"/>
    </location>
</feature>
<dbReference type="SMART" id="SM00131">
    <property type="entry name" value="KU"/>
    <property type="match status" value="6"/>
</dbReference>
<feature type="region of interest" description="Disordered" evidence="2">
    <location>
        <begin position="381"/>
        <end position="418"/>
    </location>
</feature>
<dbReference type="PANTHER" id="PTHR10083">
    <property type="entry name" value="KUNITZ-TYPE PROTEASE INHIBITOR-RELATED"/>
    <property type="match status" value="1"/>
</dbReference>
<feature type="compositionally biased region" description="Polar residues" evidence="2">
    <location>
        <begin position="61"/>
        <end position="72"/>
    </location>
</feature>
<dbReference type="Gene3D" id="4.10.410.10">
    <property type="entry name" value="Pancreatic trypsin inhibitor Kunitz domain"/>
    <property type="match status" value="6"/>
</dbReference>
<keyword evidence="1" id="KW-1015">Disulfide bond</keyword>
<evidence type="ECO:0000313" key="5">
    <source>
        <dbReference type="Proteomes" id="UP000694888"/>
    </source>
</evidence>
<dbReference type="Pfam" id="PF00014">
    <property type="entry name" value="Kunitz_BPTI"/>
    <property type="match status" value="6"/>
</dbReference>
<feature type="domain" description="BPTI/Kunitz inhibitor" evidence="4">
    <location>
        <begin position="529"/>
        <end position="579"/>
    </location>
</feature>
<dbReference type="CDD" id="cd00109">
    <property type="entry name" value="Kunitz-type"/>
    <property type="match status" value="6"/>
</dbReference>
<feature type="compositionally biased region" description="Polar residues" evidence="2">
    <location>
        <begin position="86"/>
        <end position="103"/>
    </location>
</feature>
<evidence type="ECO:0000256" key="1">
    <source>
        <dbReference type="ARBA" id="ARBA00023157"/>
    </source>
</evidence>
<keyword evidence="3" id="KW-0732">Signal</keyword>
<dbReference type="InterPro" id="IPR036880">
    <property type="entry name" value="Kunitz_BPTI_sf"/>
</dbReference>
<keyword evidence="5" id="KW-1185">Reference proteome</keyword>
<accession>A0ABM1A840</accession>
<feature type="region of interest" description="Disordered" evidence="2">
    <location>
        <begin position="181"/>
        <end position="228"/>
    </location>
</feature>
<dbReference type="GeneID" id="101846981"/>
<dbReference type="SUPFAM" id="SSF57362">
    <property type="entry name" value="BPTI-like"/>
    <property type="match status" value="6"/>
</dbReference>
<dbReference type="PROSITE" id="PS00280">
    <property type="entry name" value="BPTI_KUNITZ_1"/>
    <property type="match status" value="6"/>
</dbReference>
<feature type="signal peptide" evidence="3">
    <location>
        <begin position="1"/>
        <end position="20"/>
    </location>
</feature>
<dbReference type="PANTHER" id="PTHR10083:SF374">
    <property type="entry name" value="BPTI_KUNITZ INHIBITOR DOMAIN-CONTAINING PROTEIN"/>
    <property type="match status" value="1"/>
</dbReference>
<feature type="compositionally biased region" description="Low complexity" evidence="2">
    <location>
        <begin position="388"/>
        <end position="403"/>
    </location>
</feature>
<proteinExistence type="predicted"/>
<dbReference type="InterPro" id="IPR020901">
    <property type="entry name" value="Prtase_inh_Kunz-CS"/>
</dbReference>
<feature type="domain" description="BPTI/Kunitz inhibitor" evidence="4">
    <location>
        <begin position="124"/>
        <end position="174"/>
    </location>
</feature>
<evidence type="ECO:0000313" key="6">
    <source>
        <dbReference type="RefSeq" id="XP_012942643.1"/>
    </source>
</evidence>
<dbReference type="InterPro" id="IPR002223">
    <property type="entry name" value="Kunitz_BPTI"/>
</dbReference>
<feature type="domain" description="BPTI/Kunitz inhibitor" evidence="4">
    <location>
        <begin position="318"/>
        <end position="368"/>
    </location>
</feature>
<feature type="region of interest" description="Disordered" evidence="2">
    <location>
        <begin position="61"/>
        <end position="124"/>
    </location>
</feature>
<dbReference type="InterPro" id="IPR050098">
    <property type="entry name" value="TFPI/VKTCI-like"/>
</dbReference>
<evidence type="ECO:0000256" key="2">
    <source>
        <dbReference type="SAM" id="MobiDB-lite"/>
    </source>
</evidence>